<dbReference type="SUPFAM" id="SSF51735">
    <property type="entry name" value="NAD(P)-binding Rossmann-fold domains"/>
    <property type="match status" value="1"/>
</dbReference>
<dbReference type="PATRIC" id="fig|28092.6.peg.817"/>
<dbReference type="EMBL" id="LAQU01000002">
    <property type="protein sequence ID" value="KKB65007.1"/>
    <property type="molecule type" value="Genomic_DNA"/>
</dbReference>
<evidence type="ECO:0000313" key="2">
    <source>
        <dbReference type="EMBL" id="KKB65007.1"/>
    </source>
</evidence>
<dbReference type="GO" id="GO:0004029">
    <property type="term" value="F:aldehyde dehydrogenase (NAD+) activity"/>
    <property type="evidence" value="ECO:0007669"/>
    <property type="project" value="TreeGrafter"/>
</dbReference>
<evidence type="ECO:0000313" key="3">
    <source>
        <dbReference type="Proteomes" id="UP000033618"/>
    </source>
</evidence>
<dbReference type="GO" id="GO:0005737">
    <property type="term" value="C:cytoplasm"/>
    <property type="evidence" value="ECO:0007669"/>
    <property type="project" value="TreeGrafter"/>
</dbReference>
<accession>A0A0F5K635</accession>
<feature type="domain" description="NAD-dependent epimerase/dehydratase" evidence="1">
    <location>
        <begin position="7"/>
        <end position="183"/>
    </location>
</feature>
<dbReference type="Gene3D" id="3.40.50.720">
    <property type="entry name" value="NAD(P)-binding Rossmann-like Domain"/>
    <property type="match status" value="1"/>
</dbReference>
<dbReference type="InterPro" id="IPR001509">
    <property type="entry name" value="Epimerase_deHydtase"/>
</dbReference>
<dbReference type="Proteomes" id="UP000033618">
    <property type="component" value="Unassembled WGS sequence"/>
</dbReference>
<dbReference type="AlphaFoldDB" id="A0A0F5K635"/>
<keyword evidence="3" id="KW-1185">Reference proteome</keyword>
<dbReference type="Pfam" id="PF01370">
    <property type="entry name" value="Epimerase"/>
    <property type="match status" value="1"/>
</dbReference>
<proteinExistence type="predicted"/>
<dbReference type="PANTHER" id="PTHR48079">
    <property type="entry name" value="PROTEIN YEEZ"/>
    <property type="match status" value="1"/>
</dbReference>
<organism evidence="2 3">
    <name type="scientific">Robbsia andropogonis</name>
    <dbReference type="NCBI Taxonomy" id="28092"/>
    <lineage>
        <taxon>Bacteria</taxon>
        <taxon>Pseudomonadati</taxon>
        <taxon>Pseudomonadota</taxon>
        <taxon>Betaproteobacteria</taxon>
        <taxon>Burkholderiales</taxon>
        <taxon>Burkholderiaceae</taxon>
        <taxon>Robbsia</taxon>
    </lineage>
</organism>
<dbReference type="OrthoDB" id="9787292at2"/>
<gene>
    <name evidence="2" type="ORF">WM40_03435</name>
</gene>
<evidence type="ECO:0000259" key="1">
    <source>
        <dbReference type="Pfam" id="PF01370"/>
    </source>
</evidence>
<comment type="caution">
    <text evidence="2">The sequence shown here is derived from an EMBL/GenBank/DDBJ whole genome shotgun (WGS) entry which is preliminary data.</text>
</comment>
<dbReference type="InterPro" id="IPR051783">
    <property type="entry name" value="NAD(P)-dependent_oxidoreduct"/>
</dbReference>
<dbReference type="InterPro" id="IPR036291">
    <property type="entry name" value="NAD(P)-bd_dom_sf"/>
</dbReference>
<sequence length="242" mass="25093">MSKTLFLAGAGGVIGKRLAPLLISEGWRIVGTTRSRDKGVGLERDGVEAVIVDVFDAQALIAAVVAAKPQVVIHQLTDLPPGLDPARMAEATTRNARIRDEGTRNLVAAAVHAGVDRFVAQSVAFAYAAGPVPHGEEDPLAVEADGRAGISARGVASLERQVLTAPFTGIVLRYGRLYGPGTGFDAPAGPAPLHVDAAAKAAALACVHGAAGIYNIAEEDGTLLGSKGRRELHWSSEWRSAP</sequence>
<name>A0A0F5K635_9BURK</name>
<protein>
    <submittedName>
        <fullName evidence="2">dTDP-glucose 4,6-dehydratase</fullName>
    </submittedName>
</protein>
<dbReference type="PANTHER" id="PTHR48079:SF6">
    <property type="entry name" value="NAD(P)-BINDING DOMAIN-CONTAINING PROTEIN-RELATED"/>
    <property type="match status" value="1"/>
</dbReference>
<dbReference type="RefSeq" id="WP_024904247.1">
    <property type="nucleotide sequence ID" value="NZ_CADFGU010000004.1"/>
</dbReference>
<dbReference type="STRING" id="28092.WM40_03435"/>
<reference evidence="2 3" key="1">
    <citation type="submission" date="2015-03" db="EMBL/GenBank/DDBJ databases">
        <title>Draft Genome Sequence of Burkholderia andropogonis type strain ICMP2807, isolated from Sorghum bicolor.</title>
        <authorList>
            <person name="Lopes-Santos L."/>
            <person name="Castro D.B."/>
            <person name="Ottoboni L.M."/>
            <person name="Park D."/>
            <person name="Weirc B.S."/>
            <person name="Destefano S.A."/>
        </authorList>
    </citation>
    <scope>NUCLEOTIDE SEQUENCE [LARGE SCALE GENOMIC DNA]</scope>
    <source>
        <strain evidence="2 3">ICMP2807</strain>
    </source>
</reference>